<evidence type="ECO:0000256" key="1">
    <source>
        <dbReference type="ARBA" id="ARBA00023015"/>
    </source>
</evidence>
<keyword evidence="6" id="KW-1185">Reference proteome</keyword>
<evidence type="ECO:0000256" key="3">
    <source>
        <dbReference type="ARBA" id="ARBA00023163"/>
    </source>
</evidence>
<dbReference type="InterPro" id="IPR020449">
    <property type="entry name" value="Tscrpt_reg_AraC-type_HTH"/>
</dbReference>
<dbReference type="SMART" id="SM00342">
    <property type="entry name" value="HTH_ARAC"/>
    <property type="match status" value="1"/>
</dbReference>
<dbReference type="InterPro" id="IPR018062">
    <property type="entry name" value="HTH_AraC-typ_CS"/>
</dbReference>
<evidence type="ECO:0000256" key="2">
    <source>
        <dbReference type="ARBA" id="ARBA00023125"/>
    </source>
</evidence>
<proteinExistence type="predicted"/>
<dbReference type="KEGG" id="fla:SY85_00675"/>
<dbReference type="Pfam" id="PF12833">
    <property type="entry name" value="HTH_18"/>
    <property type="match status" value="1"/>
</dbReference>
<dbReference type="PROSITE" id="PS01124">
    <property type="entry name" value="HTH_ARAC_FAMILY_2"/>
    <property type="match status" value="1"/>
</dbReference>
<evidence type="ECO:0000313" key="5">
    <source>
        <dbReference type="EMBL" id="ANE49237.1"/>
    </source>
</evidence>
<dbReference type="InterPro" id="IPR053142">
    <property type="entry name" value="PchR_regulatory_protein"/>
</dbReference>
<keyword evidence="2" id="KW-0238">DNA-binding</keyword>
<feature type="domain" description="HTH araC/xylS-type" evidence="4">
    <location>
        <begin position="231"/>
        <end position="329"/>
    </location>
</feature>
<dbReference type="STRING" id="1492898.SY85_00675"/>
<reference evidence="6" key="1">
    <citation type="submission" date="2015-01" db="EMBL/GenBank/DDBJ databases">
        <title>Flavisolibacter sp./LCS9/ whole genome sequencing.</title>
        <authorList>
            <person name="Kim M.K."/>
            <person name="Srinivasan S."/>
            <person name="Lee J.-J."/>
        </authorList>
    </citation>
    <scope>NUCLEOTIDE SEQUENCE [LARGE SCALE GENOMIC DNA]</scope>
    <source>
        <strain evidence="6">LCS9</strain>
    </source>
</reference>
<dbReference type="InterPro" id="IPR018060">
    <property type="entry name" value="HTH_AraC"/>
</dbReference>
<dbReference type="Gene3D" id="1.10.10.60">
    <property type="entry name" value="Homeodomain-like"/>
    <property type="match status" value="1"/>
</dbReference>
<gene>
    <name evidence="5" type="ORF">SY85_00675</name>
</gene>
<dbReference type="PRINTS" id="PR00032">
    <property type="entry name" value="HTHARAC"/>
</dbReference>
<keyword evidence="1" id="KW-0805">Transcription regulation</keyword>
<dbReference type="GO" id="GO:0043565">
    <property type="term" value="F:sequence-specific DNA binding"/>
    <property type="evidence" value="ECO:0007669"/>
    <property type="project" value="InterPro"/>
</dbReference>
<accession>A0A172TR02</accession>
<dbReference type="AlphaFoldDB" id="A0A172TR02"/>
<name>A0A172TR02_9BACT</name>
<keyword evidence="3" id="KW-0804">Transcription</keyword>
<dbReference type="PROSITE" id="PS00041">
    <property type="entry name" value="HTH_ARAC_FAMILY_1"/>
    <property type="match status" value="1"/>
</dbReference>
<organism evidence="5 6">
    <name type="scientific">Flavisolibacter tropicus</name>
    <dbReference type="NCBI Taxonomy" id="1492898"/>
    <lineage>
        <taxon>Bacteria</taxon>
        <taxon>Pseudomonadati</taxon>
        <taxon>Bacteroidota</taxon>
        <taxon>Chitinophagia</taxon>
        <taxon>Chitinophagales</taxon>
        <taxon>Chitinophagaceae</taxon>
        <taxon>Flavisolibacter</taxon>
    </lineage>
</organism>
<evidence type="ECO:0000259" key="4">
    <source>
        <dbReference type="PROSITE" id="PS01124"/>
    </source>
</evidence>
<dbReference type="EMBL" id="CP011390">
    <property type="protein sequence ID" value="ANE49237.1"/>
    <property type="molecule type" value="Genomic_DNA"/>
</dbReference>
<dbReference type="Proteomes" id="UP000077177">
    <property type="component" value="Chromosome"/>
</dbReference>
<dbReference type="PANTHER" id="PTHR47893">
    <property type="entry name" value="REGULATORY PROTEIN PCHR"/>
    <property type="match status" value="1"/>
</dbReference>
<protein>
    <recommendedName>
        <fullName evidence="4">HTH araC/xylS-type domain-containing protein</fullName>
    </recommendedName>
</protein>
<dbReference type="SUPFAM" id="SSF46689">
    <property type="entry name" value="Homeodomain-like"/>
    <property type="match status" value="1"/>
</dbReference>
<sequence length="332" mass="38416">MIMIHYPFTQKNFEDWIKDLGHFLHTDVTNNCLCFPENVGEGFAYAGSLKSGMSFLYVNIVLQQDVLFERTDADDAGILLYFNKVQIGRFYKITSGGQEILVNEKEYDTVLLNSSQYPLKLHLTKDSHLRMIGIRFSESLVKKFMKSNNLAFIKSITQQNLDNATDAYLTPEVQRLLEDVYHTDVRTTLGQFVLLNRVLLLVEKFLHLFFIRELPPEKQYHPSQEELENLGKVETFLAKVPDDFPSVEKLARMAMMSSTKLKARFKEVYGMKLYEYYNYNRLIKAKQWIENGVASIQDAAYRIGFTNSSNFSKAFKKEFGILPGKLKVFQPA</sequence>
<dbReference type="GO" id="GO:0003700">
    <property type="term" value="F:DNA-binding transcription factor activity"/>
    <property type="evidence" value="ECO:0007669"/>
    <property type="project" value="InterPro"/>
</dbReference>
<reference evidence="5 6" key="2">
    <citation type="journal article" date="2016" name="Int. J. Syst. Evol. Microbiol.">
        <title>Flavisolibacter tropicus sp. nov., isolated from tropical soil.</title>
        <authorList>
            <person name="Lee J.J."/>
            <person name="Kang M.S."/>
            <person name="Kim G.S."/>
            <person name="Lee C.S."/>
            <person name="Lim S."/>
            <person name="Lee J."/>
            <person name="Roh S.H."/>
            <person name="Kang H."/>
            <person name="Ha J.M."/>
            <person name="Bae S."/>
            <person name="Jung H.Y."/>
            <person name="Kim M.K."/>
        </authorList>
    </citation>
    <scope>NUCLEOTIDE SEQUENCE [LARGE SCALE GENOMIC DNA]</scope>
    <source>
        <strain evidence="5 6">LCS9</strain>
    </source>
</reference>
<evidence type="ECO:0000313" key="6">
    <source>
        <dbReference type="Proteomes" id="UP000077177"/>
    </source>
</evidence>
<dbReference type="InterPro" id="IPR009057">
    <property type="entry name" value="Homeodomain-like_sf"/>
</dbReference>
<dbReference type="PANTHER" id="PTHR47893:SF1">
    <property type="entry name" value="REGULATORY PROTEIN PCHR"/>
    <property type="match status" value="1"/>
</dbReference>